<dbReference type="PANTHER" id="PTHR43169">
    <property type="entry name" value="EXSB FAMILY PROTEIN"/>
    <property type="match status" value="1"/>
</dbReference>
<dbReference type="Gene3D" id="3.40.50.620">
    <property type="entry name" value="HUPs"/>
    <property type="match status" value="1"/>
</dbReference>
<dbReference type="CDD" id="cd01990">
    <property type="entry name" value="LarE-like"/>
    <property type="match status" value="1"/>
</dbReference>
<dbReference type="SUPFAM" id="SSF52402">
    <property type="entry name" value="Adenine nucleotide alpha hydrolases-like"/>
    <property type="match status" value="1"/>
</dbReference>
<protein>
    <recommendedName>
        <fullName evidence="4">ATP-dependent sacrificial sulfur transferase LarE</fullName>
    </recommendedName>
</protein>
<evidence type="ECO:0000313" key="2">
    <source>
        <dbReference type="EMBL" id="ADV82497.1"/>
    </source>
</evidence>
<name>E8V3E0_TERSS</name>
<dbReference type="PANTHER" id="PTHR43169:SF2">
    <property type="entry name" value="NAD_GMP SYNTHASE DOMAIN-CONTAINING PROTEIN"/>
    <property type="match status" value="1"/>
</dbReference>
<reference evidence="2 3" key="1">
    <citation type="journal article" date="2012" name="Stand. Genomic Sci.">
        <title>Complete genome sequence of Terriglobus saanensis type strain SP1PR4(T), an Acidobacteria from tundra soil.</title>
        <authorList>
            <person name="Rawat S.R."/>
            <person name="Mannisto M.K."/>
            <person name="Starovoytov V."/>
            <person name="Goodwin L."/>
            <person name="Nolan M."/>
            <person name="Hauser L."/>
            <person name="Land M."/>
            <person name="Davenport K.W."/>
            <person name="Woyke T."/>
            <person name="Haggblom M.M."/>
        </authorList>
    </citation>
    <scope>NUCLEOTIDE SEQUENCE</scope>
    <source>
        <strain evidence="3">ATCC BAA-1853 / DSM 23119 / SP1PR4</strain>
    </source>
</reference>
<gene>
    <name evidence="2" type="ordered locus">AciPR4_1690</name>
</gene>
<keyword evidence="3" id="KW-1185">Reference proteome</keyword>
<dbReference type="EMBL" id="CP002467">
    <property type="protein sequence ID" value="ADV82497.1"/>
    <property type="molecule type" value="Genomic_DNA"/>
</dbReference>
<dbReference type="NCBIfam" id="TIGR00268">
    <property type="entry name" value="ATP-dependent sacrificial sulfur transferase LarE"/>
    <property type="match status" value="1"/>
</dbReference>
<dbReference type="STRING" id="401053.AciPR4_1690"/>
<dbReference type="GO" id="GO:0016783">
    <property type="term" value="F:sulfurtransferase activity"/>
    <property type="evidence" value="ECO:0007669"/>
    <property type="project" value="InterPro"/>
</dbReference>
<evidence type="ECO:0000313" key="3">
    <source>
        <dbReference type="Proteomes" id="UP000006844"/>
    </source>
</evidence>
<dbReference type="InterPro" id="IPR005232">
    <property type="entry name" value="LarE"/>
</dbReference>
<dbReference type="eggNOG" id="COG1606">
    <property type="taxonomic scope" value="Bacteria"/>
</dbReference>
<dbReference type="InterPro" id="IPR014729">
    <property type="entry name" value="Rossmann-like_a/b/a_fold"/>
</dbReference>
<evidence type="ECO:0008006" key="4">
    <source>
        <dbReference type="Google" id="ProtNLM"/>
    </source>
</evidence>
<organism evidence="2 3">
    <name type="scientific">Terriglobus saanensis (strain ATCC BAA-1853 / DSM 23119 / SP1PR4)</name>
    <dbReference type="NCBI Taxonomy" id="401053"/>
    <lineage>
        <taxon>Bacteria</taxon>
        <taxon>Pseudomonadati</taxon>
        <taxon>Acidobacteriota</taxon>
        <taxon>Terriglobia</taxon>
        <taxon>Terriglobales</taxon>
        <taxon>Acidobacteriaceae</taxon>
        <taxon>Terriglobus</taxon>
    </lineage>
</organism>
<feature type="active site" description="Nucleophile and sulfur donor" evidence="1">
    <location>
        <position position="216"/>
    </location>
</feature>
<dbReference type="AlphaFoldDB" id="E8V3E0"/>
<dbReference type="HOGENOM" id="CLU_061181_2_0_0"/>
<dbReference type="KEGG" id="tsa:AciPR4_1690"/>
<accession>E8V3E0</accession>
<dbReference type="InterPro" id="IPR052188">
    <property type="entry name" value="Ni-pincer_cofactor_biosynth"/>
</dbReference>
<dbReference type="Proteomes" id="UP000006844">
    <property type="component" value="Chromosome"/>
</dbReference>
<sequence>MPHSFALLAKGWGCAERTNQILKKSLPTELRFLYPMESPLQPGDLEKQQTLFSLLKQQEGLLVAYSGGIDSAYLAWAAHQALGEKMLAVIADSPSLPRTHLADAVAFAAEHDIPLRILETSEMENPAYVQNDATRCFHCKDELFTVMQRELETSSFKAIAYGRNLDDSGDFRPGQRAAANHAALAPLADAQLDKGTIRRLAHAAGLRLWDKPASACLSSRIQYGQPVTRETLTRIEQSEEALYQLGFQQVRVRAHDDLARIEIAIEDLPRAFNIETVKAISAAVHAAGFQFVSIDADGYRSGSMNDLLPASAIAAAK</sequence>
<proteinExistence type="predicted"/>
<dbReference type="PIRSF" id="PIRSF006661">
    <property type="entry name" value="PP-lp_UCP006661"/>
    <property type="match status" value="1"/>
</dbReference>
<evidence type="ECO:0000256" key="1">
    <source>
        <dbReference type="PIRSR" id="PIRSR006661-1"/>
    </source>
</evidence>